<dbReference type="GO" id="GO:0003677">
    <property type="term" value="F:DNA binding"/>
    <property type="evidence" value="ECO:0007669"/>
    <property type="project" value="InterPro"/>
</dbReference>
<evidence type="ECO:0000256" key="2">
    <source>
        <dbReference type="ARBA" id="ARBA00022801"/>
    </source>
</evidence>
<dbReference type="GO" id="GO:0043138">
    <property type="term" value="F:3'-5' DNA helicase activity"/>
    <property type="evidence" value="ECO:0007669"/>
    <property type="project" value="TreeGrafter"/>
</dbReference>
<dbReference type="PROSITE" id="PS51198">
    <property type="entry name" value="UVRD_HELICASE_ATP_BIND"/>
    <property type="match status" value="1"/>
</dbReference>
<dbReference type="InterPro" id="IPR000212">
    <property type="entry name" value="DNA_helicase_UvrD/REP"/>
</dbReference>
<proteinExistence type="predicted"/>
<keyword evidence="6" id="KW-0175">Coiled coil</keyword>
<feature type="binding site" evidence="5">
    <location>
        <begin position="223"/>
        <end position="230"/>
    </location>
    <ligand>
        <name>ATP</name>
        <dbReference type="ChEBI" id="CHEBI:30616"/>
    </ligand>
</feature>
<accession>A0A1F4V3H5</accession>
<dbReference type="Pfam" id="PF00580">
    <property type="entry name" value="UvrD-helicase"/>
    <property type="match status" value="1"/>
</dbReference>
<evidence type="ECO:0000256" key="5">
    <source>
        <dbReference type="PROSITE-ProRule" id="PRU00560"/>
    </source>
</evidence>
<dbReference type="GO" id="GO:0005829">
    <property type="term" value="C:cytosol"/>
    <property type="evidence" value="ECO:0007669"/>
    <property type="project" value="TreeGrafter"/>
</dbReference>
<dbReference type="PANTHER" id="PTHR11070">
    <property type="entry name" value="UVRD / RECB / PCRA DNA HELICASE FAMILY MEMBER"/>
    <property type="match status" value="1"/>
</dbReference>
<evidence type="ECO:0000256" key="3">
    <source>
        <dbReference type="ARBA" id="ARBA00022806"/>
    </source>
</evidence>
<dbReference type="AlphaFoldDB" id="A0A1F4V3H5"/>
<reference evidence="8 9" key="1">
    <citation type="journal article" date="2016" name="Nat. Commun.">
        <title>Thousands of microbial genomes shed light on interconnected biogeochemical processes in an aquifer system.</title>
        <authorList>
            <person name="Anantharaman K."/>
            <person name="Brown C.T."/>
            <person name="Hug L.A."/>
            <person name="Sharon I."/>
            <person name="Castelle C.J."/>
            <person name="Probst A.J."/>
            <person name="Thomas B.C."/>
            <person name="Singh A."/>
            <person name="Wilkins M.J."/>
            <person name="Karaoz U."/>
            <person name="Brodie E.L."/>
            <person name="Williams K.H."/>
            <person name="Hubbard S.S."/>
            <person name="Banfield J.F."/>
        </authorList>
    </citation>
    <scope>NUCLEOTIDE SEQUENCE [LARGE SCALE GENOMIC DNA]</scope>
</reference>
<protein>
    <recommendedName>
        <fullName evidence="7">UvrD-like helicase ATP-binding domain-containing protein</fullName>
    </recommendedName>
</protein>
<feature type="coiled-coil region" evidence="6">
    <location>
        <begin position="3"/>
        <end position="30"/>
    </location>
</feature>
<sequence>MDQKVLKEEKEHLKDTIDRLINAKEKLDQNMLAMGKENLEMLKDLRADPETNGADFFFFLESLHEKNLAFNFKDKYKKVEELDSLMKEPYFARIDLKESTNFPLEIYYIGKFGYTEEKPIVTDWRAKVASVYYRYRFPQKNINYDTPEGKVVRDLQLKRTFEIDNGLLIKYYNNDIQLDEKEIITEKISKRTGGVLEDIVETIQESQLDIIEADPRQICIVQGCVGSGKSTVAIHKLSHIFFNFSNVIHPERALLIAKNQILVGYLSTLFPKLGIFDINYKTLRELIYTIVIREDLKLNIDFDTKTEVSVFDLKKIRNLELRLDEVHKDYENQLIKIISDDEYSNYVSYKYNRKIPIYENYSEVIDDLEEEVQMELDYIKENPSSAREWLYKENIKTIKKLTSKLKKVRMNIKEMTLIELSKEMKLPINEKMGYLETLIYLFIYSDLVGISKMSKYEYCVVDEGQDFGLLEYHILGKLVLNGRLCILGDLNQSYNEEGLVNWSEIAEVIKDAKNAQTFTLDTNYRSTKPIIDLANKILSPYTNNYLPKSINRKGEEPKFFKSNTSEEQFIAFKGFIEHDLKNLDKSIGVICFEPKTFETIQKIINIKRNNSGRIITLNSKEKITYIPKGLYLTMFDDCKGLEFSKVYVLDLNLDKINTFKDAKKAFIAVTRAMNELIILSTNEHSGI</sequence>
<keyword evidence="2 5" id="KW-0378">Hydrolase</keyword>
<dbReference type="EMBL" id="MEUT01000013">
    <property type="protein sequence ID" value="OGC51718.1"/>
    <property type="molecule type" value="Genomic_DNA"/>
</dbReference>
<keyword evidence="1 5" id="KW-0547">Nucleotide-binding</keyword>
<dbReference type="InterPro" id="IPR014016">
    <property type="entry name" value="UvrD-like_ATP-bd"/>
</dbReference>
<dbReference type="Proteomes" id="UP000177371">
    <property type="component" value="Unassembled WGS sequence"/>
</dbReference>
<evidence type="ECO:0000256" key="4">
    <source>
        <dbReference type="ARBA" id="ARBA00022840"/>
    </source>
</evidence>
<evidence type="ECO:0000313" key="8">
    <source>
        <dbReference type="EMBL" id="OGC51718.1"/>
    </source>
</evidence>
<evidence type="ECO:0000256" key="1">
    <source>
        <dbReference type="ARBA" id="ARBA00022741"/>
    </source>
</evidence>
<dbReference type="GO" id="GO:0005524">
    <property type="term" value="F:ATP binding"/>
    <property type="evidence" value="ECO:0007669"/>
    <property type="project" value="UniProtKB-UniRule"/>
</dbReference>
<dbReference type="InterPro" id="IPR027417">
    <property type="entry name" value="P-loop_NTPase"/>
</dbReference>
<evidence type="ECO:0000313" key="9">
    <source>
        <dbReference type="Proteomes" id="UP000177371"/>
    </source>
</evidence>
<keyword evidence="3 5" id="KW-0347">Helicase</keyword>
<dbReference type="GO" id="GO:0000725">
    <property type="term" value="P:recombinational repair"/>
    <property type="evidence" value="ECO:0007669"/>
    <property type="project" value="TreeGrafter"/>
</dbReference>
<comment type="caution">
    <text evidence="8">The sequence shown here is derived from an EMBL/GenBank/DDBJ whole genome shotgun (WGS) entry which is preliminary data.</text>
</comment>
<organism evidence="8 9">
    <name type="scientific">candidate division WWE3 bacterium RBG_16_37_10</name>
    <dbReference type="NCBI Taxonomy" id="1802610"/>
    <lineage>
        <taxon>Bacteria</taxon>
        <taxon>Katanobacteria</taxon>
    </lineage>
</organism>
<dbReference type="GO" id="GO:0016787">
    <property type="term" value="F:hydrolase activity"/>
    <property type="evidence" value="ECO:0007669"/>
    <property type="project" value="UniProtKB-UniRule"/>
</dbReference>
<dbReference type="PANTHER" id="PTHR11070:SF17">
    <property type="entry name" value="DNA HELICASE IV"/>
    <property type="match status" value="1"/>
</dbReference>
<dbReference type="SUPFAM" id="SSF52540">
    <property type="entry name" value="P-loop containing nucleoside triphosphate hydrolases"/>
    <property type="match status" value="1"/>
</dbReference>
<keyword evidence="4 5" id="KW-0067">ATP-binding</keyword>
<feature type="domain" description="UvrD-like helicase ATP-binding" evidence="7">
    <location>
        <begin position="202"/>
        <end position="527"/>
    </location>
</feature>
<evidence type="ECO:0000256" key="6">
    <source>
        <dbReference type="SAM" id="Coils"/>
    </source>
</evidence>
<evidence type="ECO:0000259" key="7">
    <source>
        <dbReference type="PROSITE" id="PS51198"/>
    </source>
</evidence>
<gene>
    <name evidence="8" type="ORF">A2W32_02705</name>
</gene>
<dbReference type="STRING" id="1802610.A2W32_02705"/>
<name>A0A1F4V3H5_UNCKA</name>
<dbReference type="Gene3D" id="3.40.50.300">
    <property type="entry name" value="P-loop containing nucleotide triphosphate hydrolases"/>
    <property type="match status" value="2"/>
</dbReference>